<evidence type="ECO:0000313" key="2">
    <source>
        <dbReference type="Proteomes" id="UP000580910"/>
    </source>
</evidence>
<evidence type="ECO:0008006" key="3">
    <source>
        <dbReference type="Google" id="ProtNLM"/>
    </source>
</evidence>
<name>A0A7W3J042_9ACTN</name>
<dbReference type="RefSeq" id="WP_125036396.1">
    <property type="nucleotide sequence ID" value="NZ_JACGXA010000001.1"/>
</dbReference>
<organism evidence="1 2">
    <name type="scientific">Nocardioides ginsengisegetis</name>
    <dbReference type="NCBI Taxonomy" id="661491"/>
    <lineage>
        <taxon>Bacteria</taxon>
        <taxon>Bacillati</taxon>
        <taxon>Actinomycetota</taxon>
        <taxon>Actinomycetes</taxon>
        <taxon>Propionibacteriales</taxon>
        <taxon>Nocardioidaceae</taxon>
        <taxon>Nocardioides</taxon>
    </lineage>
</organism>
<proteinExistence type="predicted"/>
<gene>
    <name evidence="1" type="ORF">FB382_002088</name>
</gene>
<dbReference type="SUPFAM" id="SSF53649">
    <property type="entry name" value="Alkaline phosphatase-like"/>
    <property type="match status" value="1"/>
</dbReference>
<dbReference type="PANTHER" id="PTHR10151:SF120">
    <property type="entry name" value="BIS(5'-ADENOSYL)-TRIPHOSPHATASE"/>
    <property type="match status" value="1"/>
</dbReference>
<dbReference type="PANTHER" id="PTHR10151">
    <property type="entry name" value="ECTONUCLEOTIDE PYROPHOSPHATASE/PHOSPHODIESTERASE"/>
    <property type="match status" value="1"/>
</dbReference>
<dbReference type="Proteomes" id="UP000580910">
    <property type="component" value="Unassembled WGS sequence"/>
</dbReference>
<dbReference type="Pfam" id="PF01663">
    <property type="entry name" value="Phosphodiest"/>
    <property type="match status" value="1"/>
</dbReference>
<sequence>MSPGVPDVGFVEPAYHQRSLGDVVPAVADALGTPLLPGVDPEPSTLVLPPAPAYVVFLIDGLGARLLERYAHAAPYLSSLLVGQEPATAGVPSTTATSLTSLGTGLTPGAHGLVGFTSRVPGTGKLLNALLWDKDVDPTEWQPHTTAFSRLRSRGATVTVVNKRSFAGSGLTVAAHRGADFVGADKVGERIAAVLEASSERPSLTYLYDGDLDWTGHRYGVASSQWLLQLSMIDSEAEQLRETLPPATRLLVVADHGMIDSAPESRVDVDEVHELRDGVALLGGEARFRHLYCQRGAVDDVVATWREHLGDRADVMTRQAAVERGWFGVVHPGVLPRLGDVVVACRADTAILSTTDFPYEATLVGLHGSLTPEEMLIPMVVD</sequence>
<dbReference type="AlphaFoldDB" id="A0A7W3J042"/>
<dbReference type="InterPro" id="IPR002591">
    <property type="entry name" value="Phosphodiest/P_Trfase"/>
</dbReference>
<protein>
    <recommendedName>
        <fullName evidence="3">Type I phosphodiesterase / nucleotide pyrophosphatase</fullName>
    </recommendedName>
</protein>
<accession>A0A7W3J042</accession>
<dbReference type="Gene3D" id="3.40.720.10">
    <property type="entry name" value="Alkaline Phosphatase, subunit A"/>
    <property type="match status" value="1"/>
</dbReference>
<keyword evidence="2" id="KW-1185">Reference proteome</keyword>
<comment type="caution">
    <text evidence="1">The sequence shown here is derived from an EMBL/GenBank/DDBJ whole genome shotgun (WGS) entry which is preliminary data.</text>
</comment>
<reference evidence="1 2" key="1">
    <citation type="submission" date="2020-07" db="EMBL/GenBank/DDBJ databases">
        <title>Sequencing the genomes of 1000 actinobacteria strains.</title>
        <authorList>
            <person name="Klenk H.-P."/>
        </authorList>
    </citation>
    <scope>NUCLEOTIDE SEQUENCE [LARGE SCALE GENOMIC DNA]</scope>
    <source>
        <strain evidence="1 2">DSM 21349</strain>
    </source>
</reference>
<dbReference type="EMBL" id="JACGXA010000001">
    <property type="protein sequence ID" value="MBA8803797.1"/>
    <property type="molecule type" value="Genomic_DNA"/>
</dbReference>
<evidence type="ECO:0000313" key="1">
    <source>
        <dbReference type="EMBL" id="MBA8803797.1"/>
    </source>
</evidence>
<dbReference type="InterPro" id="IPR017850">
    <property type="entry name" value="Alkaline_phosphatase_core_sf"/>
</dbReference>
<dbReference type="GO" id="GO:0016787">
    <property type="term" value="F:hydrolase activity"/>
    <property type="evidence" value="ECO:0007669"/>
    <property type="project" value="UniProtKB-ARBA"/>
</dbReference>